<feature type="domain" description="SsuA/THI5-like" evidence="1">
    <location>
        <begin position="40"/>
        <end position="245"/>
    </location>
</feature>
<evidence type="ECO:0000313" key="3">
    <source>
        <dbReference type="Proteomes" id="UP000243937"/>
    </source>
</evidence>
<proteinExistence type="predicted"/>
<protein>
    <recommendedName>
        <fullName evidence="1">SsuA/THI5-like domain-containing protein</fullName>
    </recommendedName>
</protein>
<gene>
    <name evidence="2" type="ORF">CBP31_05800</name>
</gene>
<dbReference type="PANTHER" id="PTHR31528">
    <property type="entry name" value="4-AMINO-5-HYDROXYMETHYL-2-METHYLPYRIMIDINE PHOSPHATE SYNTHASE THI11-RELATED"/>
    <property type="match status" value="1"/>
</dbReference>
<dbReference type="RefSeq" id="WP_087035377.1">
    <property type="nucleotide sequence ID" value="NZ_CP021377.1"/>
</dbReference>
<dbReference type="KEGG" id="opf:CBP31_05800"/>
<organism evidence="2 3">
    <name type="scientific">Oceanisphaera profunda</name>
    <dbReference type="NCBI Taxonomy" id="1416627"/>
    <lineage>
        <taxon>Bacteria</taxon>
        <taxon>Pseudomonadati</taxon>
        <taxon>Pseudomonadota</taxon>
        <taxon>Gammaproteobacteria</taxon>
        <taxon>Aeromonadales</taxon>
        <taxon>Aeromonadaceae</taxon>
        <taxon>Oceanisphaera</taxon>
    </lineage>
</organism>
<dbReference type="SUPFAM" id="SSF53850">
    <property type="entry name" value="Periplasmic binding protein-like II"/>
    <property type="match status" value="1"/>
</dbReference>
<dbReference type="Gene3D" id="3.40.190.10">
    <property type="entry name" value="Periplasmic binding protein-like II"/>
    <property type="match status" value="2"/>
</dbReference>
<evidence type="ECO:0000313" key="2">
    <source>
        <dbReference type="EMBL" id="ART82200.1"/>
    </source>
</evidence>
<reference evidence="2 3" key="1">
    <citation type="journal article" date="2014" name="Int. J. Syst. Evol. Microbiol.">
        <title>Oceanisphaera profunda sp. nov., a marine bacterium isolated from deep-sea sediment, and emended description of the genus Oceanisphaera.</title>
        <authorList>
            <person name="Xu Z."/>
            <person name="Zhang X.Y."/>
            <person name="Su H.N."/>
            <person name="Yu Z.C."/>
            <person name="Liu C."/>
            <person name="Li H."/>
            <person name="Chen X.L."/>
            <person name="Song X.Y."/>
            <person name="Xie B.B."/>
            <person name="Qin Q.L."/>
            <person name="Zhou B.C."/>
            <person name="Shi M."/>
            <person name="Huang Y."/>
            <person name="Zhang Y.Z."/>
        </authorList>
    </citation>
    <scope>NUCLEOTIDE SEQUENCE [LARGE SCALE GENOMIC DNA]</scope>
    <source>
        <strain evidence="2 3">SM1222</strain>
    </source>
</reference>
<sequence length="333" mass="36232">MLLSLTLTACDESSRSAKQPGLTTIRIASWSLPITEQINLLAEDKDFFSPHQVAIKFIPGAGGSDAINKIIAGEADIAFADPGALFSGLARGEKLVALYDIYPQNVFNVVSLTSSNIRSPKDLKGKKIGVYSDTSGTKRNLLAVLRQARLRASDVEIIETGVLNFDPLIHGQVDATSATDTALVAAQANGLGEVNVIQVKDYFNYSSDLFVVTEATYAQKKEQLHAFLAGYKTSVRWMIENVDEAAQQAVKYAVDGKNIAHNATIITLRNTSSLPLSGELSELGLIDFNNLQDAANMYYEMGLISRPLDLRPVVDSQYRLPLWSGNNSSMLTR</sequence>
<dbReference type="Pfam" id="PF09084">
    <property type="entry name" value="NMT1"/>
    <property type="match status" value="1"/>
</dbReference>
<dbReference type="EMBL" id="CP021377">
    <property type="protein sequence ID" value="ART82200.1"/>
    <property type="molecule type" value="Genomic_DNA"/>
</dbReference>
<dbReference type="GO" id="GO:0009228">
    <property type="term" value="P:thiamine biosynthetic process"/>
    <property type="evidence" value="ECO:0007669"/>
    <property type="project" value="InterPro"/>
</dbReference>
<name>A0A1Y0D3U6_9GAMM</name>
<dbReference type="AlphaFoldDB" id="A0A1Y0D3U6"/>
<dbReference type="Proteomes" id="UP000243937">
    <property type="component" value="Chromosome"/>
</dbReference>
<evidence type="ECO:0000259" key="1">
    <source>
        <dbReference type="Pfam" id="PF09084"/>
    </source>
</evidence>
<dbReference type="PANTHER" id="PTHR31528:SF3">
    <property type="entry name" value="THIAMINE BIOSYNTHESIS PROTEIN HI_0357-RELATED"/>
    <property type="match status" value="1"/>
</dbReference>
<dbReference type="InterPro" id="IPR015168">
    <property type="entry name" value="SsuA/THI5"/>
</dbReference>
<accession>A0A1Y0D3U6</accession>
<keyword evidence="3" id="KW-1185">Reference proteome</keyword>
<dbReference type="InterPro" id="IPR027939">
    <property type="entry name" value="NMT1/THI5"/>
</dbReference>